<evidence type="ECO:0000256" key="1">
    <source>
        <dbReference type="SAM" id="MobiDB-lite"/>
    </source>
</evidence>
<name>A0A913WP80_EXADI</name>
<evidence type="ECO:0000313" key="2">
    <source>
        <dbReference type="EnsemblMetazoa" id="XP_020891993.2"/>
    </source>
</evidence>
<keyword evidence="3" id="KW-1185">Reference proteome</keyword>
<proteinExistence type="predicted"/>
<feature type="compositionally biased region" description="Basic and acidic residues" evidence="1">
    <location>
        <begin position="27"/>
        <end position="41"/>
    </location>
</feature>
<feature type="region of interest" description="Disordered" evidence="1">
    <location>
        <begin position="1"/>
        <end position="61"/>
    </location>
</feature>
<protein>
    <recommendedName>
        <fullName evidence="4">Peroxin-19</fullName>
    </recommendedName>
</protein>
<dbReference type="KEGG" id="epa:110231322"/>
<accession>A0A913WP80</accession>
<dbReference type="GeneID" id="110231322"/>
<reference evidence="2" key="1">
    <citation type="submission" date="2022-11" db="UniProtKB">
        <authorList>
            <consortium name="EnsemblMetazoa"/>
        </authorList>
    </citation>
    <scope>IDENTIFICATION</scope>
</reference>
<feature type="compositionally biased region" description="Acidic residues" evidence="1">
    <location>
        <begin position="1"/>
        <end position="11"/>
    </location>
</feature>
<evidence type="ECO:0000313" key="3">
    <source>
        <dbReference type="Proteomes" id="UP000887567"/>
    </source>
</evidence>
<dbReference type="EnsemblMetazoa" id="XM_021036334.2">
    <property type="protein sequence ID" value="XP_020891993.2"/>
    <property type="gene ID" value="LOC110231322"/>
</dbReference>
<evidence type="ECO:0008006" key="4">
    <source>
        <dbReference type="Google" id="ProtNLM"/>
    </source>
</evidence>
<organism evidence="2 3">
    <name type="scientific">Exaiptasia diaphana</name>
    <name type="common">Tropical sea anemone</name>
    <name type="synonym">Aiptasia pulchella</name>
    <dbReference type="NCBI Taxonomy" id="2652724"/>
    <lineage>
        <taxon>Eukaryota</taxon>
        <taxon>Metazoa</taxon>
        <taxon>Cnidaria</taxon>
        <taxon>Anthozoa</taxon>
        <taxon>Hexacorallia</taxon>
        <taxon>Actiniaria</taxon>
        <taxon>Aiptasiidae</taxon>
        <taxon>Exaiptasia</taxon>
    </lineage>
</organism>
<dbReference type="AlphaFoldDB" id="A0A913WP80"/>
<dbReference type="RefSeq" id="XP_020891993.2">
    <property type="nucleotide sequence ID" value="XM_021036334.2"/>
</dbReference>
<sequence length="128" mass="13878">MADDDELDELLDSALSDFDKPATPSVKKIDKQCQKQDETSGTKDTNTESLEDKTAEPSEDELSKIFAASFAEAASDLEEAMKKMGGAQDPEFMTQLTQLADSAQQAASKGSFSILIDAIDPTIPWEPE</sequence>
<dbReference type="Proteomes" id="UP000887567">
    <property type="component" value="Unplaced"/>
</dbReference>